<dbReference type="PROSITE" id="PS51208">
    <property type="entry name" value="AUTOTRANSPORTER"/>
    <property type="match status" value="1"/>
</dbReference>
<feature type="non-terminal residue" evidence="2">
    <location>
        <position position="199"/>
    </location>
</feature>
<feature type="non-terminal residue" evidence="2">
    <location>
        <position position="1"/>
    </location>
</feature>
<protein>
    <submittedName>
        <fullName evidence="2">Autotransporter outer membrane beta-barrel domain-containing protein</fullName>
    </submittedName>
</protein>
<dbReference type="GO" id="GO:0019867">
    <property type="term" value="C:outer membrane"/>
    <property type="evidence" value="ECO:0007669"/>
    <property type="project" value="InterPro"/>
</dbReference>
<dbReference type="AlphaFoldDB" id="A0A2S9IIM1"/>
<evidence type="ECO:0000313" key="2">
    <source>
        <dbReference type="EMBL" id="PRD40367.1"/>
    </source>
</evidence>
<reference evidence="2 3" key="1">
    <citation type="submission" date="2018-02" db="EMBL/GenBank/DDBJ databases">
        <title>The draft genome of Phyllobacterium sp. 1N-3.</title>
        <authorList>
            <person name="Liu L."/>
            <person name="Li L."/>
            <person name="Zhang X."/>
            <person name="Wang T."/>
            <person name="Liang L."/>
        </authorList>
    </citation>
    <scope>NUCLEOTIDE SEQUENCE [LARGE SCALE GENOMIC DNA]</scope>
    <source>
        <strain evidence="2 3">1N-3</strain>
    </source>
</reference>
<comment type="caution">
    <text evidence="2">The sequence shown here is derived from an EMBL/GenBank/DDBJ whole genome shotgun (WGS) entry which is preliminary data.</text>
</comment>
<dbReference type="EMBL" id="PVBR01000080">
    <property type="protein sequence ID" value="PRD40367.1"/>
    <property type="molecule type" value="Genomic_DNA"/>
</dbReference>
<evidence type="ECO:0000259" key="1">
    <source>
        <dbReference type="PROSITE" id="PS51208"/>
    </source>
</evidence>
<dbReference type="SMART" id="SM00869">
    <property type="entry name" value="Autotransporter"/>
    <property type="match status" value="1"/>
</dbReference>
<organism evidence="2 3">
    <name type="scientific">Phyllobacterium phragmitis</name>
    <dbReference type="NCBI Taxonomy" id="2670329"/>
    <lineage>
        <taxon>Bacteria</taxon>
        <taxon>Pseudomonadati</taxon>
        <taxon>Pseudomonadota</taxon>
        <taxon>Alphaproteobacteria</taxon>
        <taxon>Hyphomicrobiales</taxon>
        <taxon>Phyllobacteriaceae</taxon>
        <taxon>Phyllobacterium</taxon>
    </lineage>
</organism>
<accession>A0A2S9IIM1</accession>
<dbReference type="InterPro" id="IPR006315">
    <property type="entry name" value="OM_autotransptr_brl_dom"/>
</dbReference>
<dbReference type="Pfam" id="PF03797">
    <property type="entry name" value="Autotransporter"/>
    <property type="match status" value="1"/>
</dbReference>
<dbReference type="SUPFAM" id="SSF103515">
    <property type="entry name" value="Autotransporter"/>
    <property type="match status" value="1"/>
</dbReference>
<proteinExistence type="predicted"/>
<dbReference type="InterPro" id="IPR005546">
    <property type="entry name" value="Autotransporte_beta"/>
</dbReference>
<name>A0A2S9IIM1_9HYPH</name>
<feature type="domain" description="Autotransporter" evidence="1">
    <location>
        <begin position="35"/>
        <end position="199"/>
    </location>
</feature>
<keyword evidence="3" id="KW-1185">Reference proteome</keyword>
<dbReference type="Gene3D" id="2.40.128.130">
    <property type="entry name" value="Autotransporter beta-domain"/>
    <property type="match status" value="1"/>
</dbReference>
<dbReference type="NCBIfam" id="TIGR01414">
    <property type="entry name" value="autotrans_barl"/>
    <property type="match status" value="1"/>
</dbReference>
<gene>
    <name evidence="2" type="ORF">C5748_27410</name>
</gene>
<dbReference type="Proteomes" id="UP000239434">
    <property type="component" value="Unassembled WGS sequence"/>
</dbReference>
<dbReference type="RefSeq" id="WP_146119655.1">
    <property type="nucleotide sequence ID" value="NZ_PVBR01000080.1"/>
</dbReference>
<evidence type="ECO:0000313" key="3">
    <source>
        <dbReference type="Proteomes" id="UP000239434"/>
    </source>
</evidence>
<dbReference type="InterPro" id="IPR036709">
    <property type="entry name" value="Autotransporte_beta_dom_sf"/>
</dbReference>
<sequence length="199" mass="20510">RNAVNDRIRAAFDGVGASGGTVMAYGDGGPQAVAATTDRFALWGQGFGSWGHTNGDGNAARLSRSTGGFFIGADAPVFDTWRFGAVAGYSSTSFDVKDRVSSGSSDNYHVGLYGGTTWGDLALRTGVAYTWHDISTSRSVSIPGVSDSLKGGYNAGTTQAFGELGYRVALGSVAFEPFANLAYVSLDTDGFTEKGGVAA</sequence>